<proteinExistence type="predicted"/>
<dbReference type="Proteomes" id="UP000018339">
    <property type="component" value="Unassembled WGS sequence"/>
</dbReference>
<protein>
    <recommendedName>
        <fullName evidence="1">AB hydrolase-1 domain-containing protein</fullName>
    </recommendedName>
</protein>
<dbReference type="SUPFAM" id="SSF53474">
    <property type="entry name" value="alpha/beta-Hydrolases"/>
    <property type="match status" value="1"/>
</dbReference>
<name>A0A7U9JC53_GEOTM</name>
<dbReference type="PRINTS" id="PR00111">
    <property type="entry name" value="ABHYDROLASE"/>
</dbReference>
<evidence type="ECO:0000313" key="3">
    <source>
        <dbReference type="Proteomes" id="UP000018339"/>
    </source>
</evidence>
<dbReference type="InterPro" id="IPR000073">
    <property type="entry name" value="AB_hydrolase_1"/>
</dbReference>
<evidence type="ECO:0000313" key="2">
    <source>
        <dbReference type="EMBL" id="ESU72727.1"/>
    </source>
</evidence>
<dbReference type="Pfam" id="PF00561">
    <property type="entry name" value="Abhydrolase_1"/>
    <property type="match status" value="1"/>
</dbReference>
<keyword evidence="3" id="KW-1185">Reference proteome</keyword>
<evidence type="ECO:0000259" key="1">
    <source>
        <dbReference type="Pfam" id="PF00561"/>
    </source>
</evidence>
<dbReference type="GO" id="GO:0016020">
    <property type="term" value="C:membrane"/>
    <property type="evidence" value="ECO:0007669"/>
    <property type="project" value="TreeGrafter"/>
</dbReference>
<sequence length="288" mass="33338">MKDKKIKINGIDLHLVDFGGTGETIICVHGLTANSRYWDSVAERLVDSYRVLAIDLRGRGDSEKPKSGYNIRQHTEDILQVVNHLGLEKIIYMGHSLGALIGASFAATYPQRLSRLILVDGGVNIDERVFVKIRPAIDRLDTVFPDFDTYLNEMKKNPFFDEWNEYVEQYFYADVEHRFDGSVCSKVCKQAIMEELNMLKETSIDGFYQHINIPTLLLWAPDSFKDGETFMVTKEKWERLTSSLPHSYFVEIHDANHYSIILSKYEQLVDEVKRFLHDTEKICFQNQL</sequence>
<feature type="domain" description="AB hydrolase-1" evidence="1">
    <location>
        <begin position="24"/>
        <end position="261"/>
    </location>
</feature>
<dbReference type="InterPro" id="IPR029058">
    <property type="entry name" value="AB_hydrolase_fold"/>
</dbReference>
<organism evidence="2 3">
    <name type="scientific">Geobacillus thermopakistaniensis (strain MAS1)</name>
    <dbReference type="NCBI Taxonomy" id="1408282"/>
    <lineage>
        <taxon>Bacteria</taxon>
        <taxon>Bacillati</taxon>
        <taxon>Bacillota</taxon>
        <taxon>Bacilli</taxon>
        <taxon>Bacillales</taxon>
        <taxon>Anoxybacillaceae</taxon>
        <taxon>Geobacillus</taxon>
    </lineage>
</organism>
<dbReference type="PANTHER" id="PTHR43798">
    <property type="entry name" value="MONOACYLGLYCEROL LIPASE"/>
    <property type="match status" value="1"/>
</dbReference>
<accession>A0A7U9JC53</accession>
<dbReference type="RefSeq" id="WP_020279045.1">
    <property type="nucleotide sequence ID" value="NZ_AYSF01000037.1"/>
</dbReference>
<dbReference type="PANTHER" id="PTHR43798:SF33">
    <property type="entry name" value="HYDROLASE, PUTATIVE (AFU_ORTHOLOGUE AFUA_2G14860)-RELATED"/>
    <property type="match status" value="1"/>
</dbReference>
<dbReference type="InterPro" id="IPR050266">
    <property type="entry name" value="AB_hydrolase_sf"/>
</dbReference>
<dbReference type="Gene3D" id="3.40.50.1820">
    <property type="entry name" value="alpha/beta hydrolase"/>
    <property type="match status" value="1"/>
</dbReference>
<dbReference type="AlphaFoldDB" id="A0A7U9JC53"/>
<reference evidence="2 3" key="1">
    <citation type="journal article" date="2014" name="Genome Announc.">
        <title>Draft Genome Sequence of Geobacillus thermopakistaniensis Strain MAS1.</title>
        <authorList>
            <person name="Siddiqui M.A."/>
            <person name="Rashid N."/>
            <person name="Ayyampalayam S."/>
            <person name="Whitman W.B."/>
        </authorList>
    </citation>
    <scope>NUCLEOTIDE SEQUENCE [LARGE SCALE GENOMIC DNA]</scope>
    <source>
        <strain evidence="2 3">MAS1</strain>
    </source>
</reference>
<comment type="caution">
    <text evidence="2">The sequence shown here is derived from an EMBL/GenBank/DDBJ whole genome shotgun (WGS) entry which is preliminary data.</text>
</comment>
<gene>
    <name evidence="2" type="ORF">T260_06820</name>
</gene>
<dbReference type="EMBL" id="AYSF01000037">
    <property type="protein sequence ID" value="ESU72727.1"/>
    <property type="molecule type" value="Genomic_DNA"/>
</dbReference>